<evidence type="ECO:0000256" key="8">
    <source>
        <dbReference type="ARBA" id="ARBA00023136"/>
    </source>
</evidence>
<dbReference type="GO" id="GO:0016887">
    <property type="term" value="F:ATP hydrolysis activity"/>
    <property type="evidence" value="ECO:0007669"/>
    <property type="project" value="InterPro"/>
</dbReference>
<feature type="domain" description="ABC transmembrane type-1" evidence="11">
    <location>
        <begin position="41"/>
        <end position="338"/>
    </location>
</feature>
<dbReference type="GO" id="GO:0140359">
    <property type="term" value="F:ABC-type transporter activity"/>
    <property type="evidence" value="ECO:0007669"/>
    <property type="project" value="InterPro"/>
</dbReference>
<dbReference type="SUPFAM" id="SSF90123">
    <property type="entry name" value="ABC transporter transmembrane region"/>
    <property type="match status" value="1"/>
</dbReference>
<dbReference type="Pfam" id="PF00664">
    <property type="entry name" value="ABC_membrane"/>
    <property type="match status" value="1"/>
</dbReference>
<evidence type="ECO:0000256" key="1">
    <source>
        <dbReference type="ARBA" id="ARBA00004651"/>
    </source>
</evidence>
<dbReference type="Gene3D" id="3.40.50.300">
    <property type="entry name" value="P-loop containing nucleotide triphosphate hydrolases"/>
    <property type="match status" value="1"/>
</dbReference>
<evidence type="ECO:0000256" key="2">
    <source>
        <dbReference type="ARBA" id="ARBA00022448"/>
    </source>
</evidence>
<comment type="caution">
    <text evidence="12">The sequence shown here is derived from an EMBL/GenBank/DDBJ whole genome shotgun (WGS) entry which is preliminary data.</text>
</comment>
<keyword evidence="2" id="KW-0813">Transport</keyword>
<organism evidence="12 13">
    <name type="scientific">Eiseniibacteriota bacterium</name>
    <dbReference type="NCBI Taxonomy" id="2212470"/>
    <lineage>
        <taxon>Bacteria</taxon>
        <taxon>Candidatus Eiseniibacteriota</taxon>
    </lineage>
</organism>
<gene>
    <name evidence="12" type="ORF">E6K77_06320</name>
</gene>
<dbReference type="PANTHER" id="PTHR24221">
    <property type="entry name" value="ATP-BINDING CASSETTE SUB-FAMILY B"/>
    <property type="match status" value="1"/>
</dbReference>
<feature type="transmembrane region" description="Helical" evidence="9">
    <location>
        <begin position="197"/>
        <end position="217"/>
    </location>
</feature>
<dbReference type="PANTHER" id="PTHR24221:SF468">
    <property type="entry name" value="ABC TRANSPORTER"/>
    <property type="match status" value="1"/>
</dbReference>
<evidence type="ECO:0000259" key="10">
    <source>
        <dbReference type="PROSITE" id="PS50893"/>
    </source>
</evidence>
<proteinExistence type="predicted"/>
<dbReference type="InterPro" id="IPR027417">
    <property type="entry name" value="P-loop_NTPase"/>
</dbReference>
<keyword evidence="4 9" id="KW-0812">Transmembrane</keyword>
<dbReference type="PROSITE" id="PS50929">
    <property type="entry name" value="ABC_TM1F"/>
    <property type="match status" value="1"/>
</dbReference>
<dbReference type="CDD" id="cd18564">
    <property type="entry name" value="ABC_6TM_exporter_like"/>
    <property type="match status" value="1"/>
</dbReference>
<accession>A0A538TH50</accession>
<dbReference type="InterPro" id="IPR003439">
    <property type="entry name" value="ABC_transporter-like_ATP-bd"/>
</dbReference>
<sequence>MTGTSPGPRHRIGNALRDGRRFMVALSRLRPYIKPHVPSLLLASLASVGYAVVTLLEPWPIQFLFDGVLLGRKVHFLGHTLKSVHGDPIALLIGSVAAILVLAALRGQLYYTQNVLTATAGQDVVMSLRRELFRHLQSLSLRYHHRERLGDILMRLTGDIVMLRDMVVAALLNTLSHTLVVVGVLCVMLTINWKLTLVAAAVAPALFIILSIFRVKLMEAAALQRKREGRLVSSAHEILQAIHVVQANTAEVHEQNRFREMNQRSLNAGIRSTRIEARLHRTVQITIAAGVGATLGLGALDVLAGRLSPGQLLVFAAYVRGLYGPLRQVSKTVQRTAKASACADRVLEVLEEKPEIQSAPSAHALQDVQGAIRLDHVTFGYTPGKPVLQDVHLDIAPRTTVALVGPTGSGKTTFLNLIPRFYDPLSGEVRIDGMEVRSLDLNSLRRHISYLTQEVVVMGLTVRDNIAYGAIGKNGSDPMEEEIQSAARAAYAHEFIVKLPHGYDTVLGERGTTLSGGQRQRIAIARAFIRDARILLFDEPMTGLDPLAEQAVQRAFANLSRGRTTIVVAHHLSTILHADRILFLEAGRIVEQGSHEQLLRRSGAYAEFYRTQWALPTPEPA</sequence>
<name>A0A538TH50_UNCEI</name>
<dbReference type="InterPro" id="IPR039421">
    <property type="entry name" value="Type_1_exporter"/>
</dbReference>
<dbReference type="Gene3D" id="1.20.1560.10">
    <property type="entry name" value="ABC transporter type 1, transmembrane domain"/>
    <property type="match status" value="1"/>
</dbReference>
<protein>
    <submittedName>
        <fullName evidence="12">ABC transporter ATP-binding protein</fullName>
    </submittedName>
</protein>
<evidence type="ECO:0000313" key="13">
    <source>
        <dbReference type="Proteomes" id="UP000317366"/>
    </source>
</evidence>
<feature type="transmembrane region" description="Helical" evidence="9">
    <location>
        <begin position="37"/>
        <end position="56"/>
    </location>
</feature>
<feature type="transmembrane region" description="Helical" evidence="9">
    <location>
        <begin position="88"/>
        <end position="105"/>
    </location>
</feature>
<evidence type="ECO:0000256" key="3">
    <source>
        <dbReference type="ARBA" id="ARBA00022475"/>
    </source>
</evidence>
<reference evidence="12 13" key="1">
    <citation type="journal article" date="2019" name="Nat. Microbiol.">
        <title>Mediterranean grassland soil C-N compound turnover is dependent on rainfall and depth, and is mediated by genomically divergent microorganisms.</title>
        <authorList>
            <person name="Diamond S."/>
            <person name="Andeer P.F."/>
            <person name="Li Z."/>
            <person name="Crits-Christoph A."/>
            <person name="Burstein D."/>
            <person name="Anantharaman K."/>
            <person name="Lane K.R."/>
            <person name="Thomas B.C."/>
            <person name="Pan C."/>
            <person name="Northen T.R."/>
            <person name="Banfield J.F."/>
        </authorList>
    </citation>
    <scope>NUCLEOTIDE SEQUENCE [LARGE SCALE GENOMIC DNA]</scope>
    <source>
        <strain evidence="12">WS_7</strain>
    </source>
</reference>
<keyword evidence="7 9" id="KW-1133">Transmembrane helix</keyword>
<dbReference type="AlphaFoldDB" id="A0A538TH50"/>
<dbReference type="InterPro" id="IPR011527">
    <property type="entry name" value="ABC1_TM_dom"/>
</dbReference>
<dbReference type="GO" id="GO:0034040">
    <property type="term" value="F:ATPase-coupled lipid transmembrane transporter activity"/>
    <property type="evidence" value="ECO:0007669"/>
    <property type="project" value="TreeGrafter"/>
</dbReference>
<evidence type="ECO:0000256" key="9">
    <source>
        <dbReference type="SAM" id="Phobius"/>
    </source>
</evidence>
<dbReference type="PROSITE" id="PS50893">
    <property type="entry name" value="ABC_TRANSPORTER_2"/>
    <property type="match status" value="1"/>
</dbReference>
<feature type="domain" description="ABC transporter" evidence="10">
    <location>
        <begin position="372"/>
        <end position="611"/>
    </location>
</feature>
<dbReference type="Pfam" id="PF00005">
    <property type="entry name" value="ABC_tran"/>
    <property type="match status" value="1"/>
</dbReference>
<keyword evidence="3" id="KW-1003">Cell membrane</keyword>
<dbReference type="GO" id="GO:0005524">
    <property type="term" value="F:ATP binding"/>
    <property type="evidence" value="ECO:0007669"/>
    <property type="project" value="UniProtKB-KW"/>
</dbReference>
<dbReference type="PROSITE" id="PS00211">
    <property type="entry name" value="ABC_TRANSPORTER_1"/>
    <property type="match status" value="1"/>
</dbReference>
<evidence type="ECO:0000256" key="5">
    <source>
        <dbReference type="ARBA" id="ARBA00022741"/>
    </source>
</evidence>
<dbReference type="SUPFAM" id="SSF52540">
    <property type="entry name" value="P-loop containing nucleoside triphosphate hydrolases"/>
    <property type="match status" value="1"/>
</dbReference>
<evidence type="ECO:0000313" key="12">
    <source>
        <dbReference type="EMBL" id="TMQ62940.1"/>
    </source>
</evidence>
<dbReference type="Proteomes" id="UP000317366">
    <property type="component" value="Unassembled WGS sequence"/>
</dbReference>
<dbReference type="InterPro" id="IPR036640">
    <property type="entry name" value="ABC1_TM_sf"/>
</dbReference>
<evidence type="ECO:0000256" key="4">
    <source>
        <dbReference type="ARBA" id="ARBA00022692"/>
    </source>
</evidence>
<dbReference type="EMBL" id="VBOX01000066">
    <property type="protein sequence ID" value="TMQ62940.1"/>
    <property type="molecule type" value="Genomic_DNA"/>
</dbReference>
<dbReference type="InterPro" id="IPR017871">
    <property type="entry name" value="ABC_transporter-like_CS"/>
</dbReference>
<keyword evidence="6 12" id="KW-0067">ATP-binding</keyword>
<feature type="transmembrane region" description="Helical" evidence="9">
    <location>
        <begin position="167"/>
        <end position="191"/>
    </location>
</feature>
<evidence type="ECO:0000256" key="6">
    <source>
        <dbReference type="ARBA" id="ARBA00022840"/>
    </source>
</evidence>
<keyword evidence="5" id="KW-0547">Nucleotide-binding</keyword>
<dbReference type="GO" id="GO:0005886">
    <property type="term" value="C:plasma membrane"/>
    <property type="evidence" value="ECO:0007669"/>
    <property type="project" value="UniProtKB-SubCell"/>
</dbReference>
<dbReference type="FunFam" id="3.40.50.300:FF:000221">
    <property type="entry name" value="Multidrug ABC transporter ATP-binding protein"/>
    <property type="match status" value="1"/>
</dbReference>
<comment type="subcellular location">
    <subcellularLocation>
        <location evidence="1">Cell membrane</location>
        <topology evidence="1">Multi-pass membrane protein</topology>
    </subcellularLocation>
</comment>
<evidence type="ECO:0000259" key="11">
    <source>
        <dbReference type="PROSITE" id="PS50929"/>
    </source>
</evidence>
<keyword evidence="8 9" id="KW-0472">Membrane</keyword>
<dbReference type="InterPro" id="IPR003593">
    <property type="entry name" value="AAA+_ATPase"/>
</dbReference>
<evidence type="ECO:0000256" key="7">
    <source>
        <dbReference type="ARBA" id="ARBA00022989"/>
    </source>
</evidence>
<dbReference type="SMART" id="SM00382">
    <property type="entry name" value="AAA"/>
    <property type="match status" value="1"/>
</dbReference>